<dbReference type="OrthoDB" id="5579968at2759"/>
<keyword evidence="2" id="KW-1185">Reference proteome</keyword>
<sequence>MSGQGDYQSEQALDACDVCQHLHPTPSGTHISGDQALDRSAFFTFKRTNDPAYPHGIWTSRIDLFILPITLLMQSSILYDAHNTGSFSDHKELWLHLPMVPQPRYFAHSTFCLPFDFTDTAENARAIEAILAGFNFSGANPFEQYCSLLQQIRDYACAKNRQRQRSLESKINRIRKAHVRLANSEQGAGWIRHHEWLVELEEQAVVLAKTTAIDVQQRAVNIWLHQGNRNQF</sequence>
<dbReference type="EMBL" id="KZ303574">
    <property type="protein sequence ID" value="PIA12761.1"/>
    <property type="molecule type" value="Genomic_DNA"/>
</dbReference>
<dbReference type="Proteomes" id="UP000242474">
    <property type="component" value="Unassembled WGS sequence"/>
</dbReference>
<evidence type="ECO:0000313" key="2">
    <source>
        <dbReference type="Proteomes" id="UP000242474"/>
    </source>
</evidence>
<protein>
    <submittedName>
        <fullName evidence="1">Uncharacterized protein</fullName>
    </submittedName>
</protein>
<reference evidence="1 2" key="1">
    <citation type="journal article" date="2015" name="Genome Biol. Evol.">
        <title>Phylogenomic analyses indicate that early fungi evolved digesting cell walls of algal ancestors of land plants.</title>
        <authorList>
            <person name="Chang Y."/>
            <person name="Wang S."/>
            <person name="Sekimoto S."/>
            <person name="Aerts A.L."/>
            <person name="Choi C."/>
            <person name="Clum A."/>
            <person name="LaButti K.M."/>
            <person name="Lindquist E.A."/>
            <person name="Yee Ngan C."/>
            <person name="Ohm R.A."/>
            <person name="Salamov A.A."/>
            <person name="Grigoriev I.V."/>
            <person name="Spatafora J.W."/>
            <person name="Berbee M.L."/>
        </authorList>
    </citation>
    <scope>NUCLEOTIDE SEQUENCE [LARGE SCALE GENOMIC DNA]</scope>
    <source>
        <strain evidence="1 2">NRRL 1564</strain>
    </source>
</reference>
<accession>A0A2G5B180</accession>
<dbReference type="AlphaFoldDB" id="A0A2G5B180"/>
<name>A0A2G5B180_COERN</name>
<evidence type="ECO:0000313" key="1">
    <source>
        <dbReference type="EMBL" id="PIA12761.1"/>
    </source>
</evidence>
<gene>
    <name evidence="1" type="ORF">COEREDRAFT_12236</name>
</gene>
<proteinExistence type="predicted"/>
<organism evidence="1 2">
    <name type="scientific">Coemansia reversa (strain ATCC 12441 / NRRL 1564)</name>
    <dbReference type="NCBI Taxonomy" id="763665"/>
    <lineage>
        <taxon>Eukaryota</taxon>
        <taxon>Fungi</taxon>
        <taxon>Fungi incertae sedis</taxon>
        <taxon>Zoopagomycota</taxon>
        <taxon>Kickxellomycotina</taxon>
        <taxon>Kickxellomycetes</taxon>
        <taxon>Kickxellales</taxon>
        <taxon>Kickxellaceae</taxon>
        <taxon>Coemansia</taxon>
    </lineage>
</organism>